<dbReference type="Proteomes" id="UP000281094">
    <property type="component" value="Unassembled WGS sequence"/>
</dbReference>
<comment type="caution">
    <text evidence="2">The sequence shown here is derived from an EMBL/GenBank/DDBJ whole genome shotgun (WGS) entry which is preliminary data.</text>
</comment>
<dbReference type="Pfam" id="PF04233">
    <property type="entry name" value="Phage_Mu_F"/>
    <property type="match status" value="1"/>
</dbReference>
<organism evidence="2 3">
    <name type="scientific">Notoacmeibacter ruber</name>
    <dbReference type="NCBI Taxonomy" id="2670375"/>
    <lineage>
        <taxon>Bacteria</taxon>
        <taxon>Pseudomonadati</taxon>
        <taxon>Pseudomonadota</taxon>
        <taxon>Alphaproteobacteria</taxon>
        <taxon>Hyphomicrobiales</taxon>
        <taxon>Notoacmeibacteraceae</taxon>
        <taxon>Notoacmeibacter</taxon>
    </lineage>
</organism>
<reference evidence="2 3" key="1">
    <citation type="submission" date="2018-10" db="EMBL/GenBank/DDBJ databases">
        <title>Notoacmeibacter sp. M2BS9Y-3-1, whole genome shotgun sequence.</title>
        <authorList>
            <person name="Tuo L."/>
        </authorList>
    </citation>
    <scope>NUCLEOTIDE SEQUENCE [LARGE SCALE GENOMIC DNA]</scope>
    <source>
        <strain evidence="2 3">M2BS9Y-3-1</strain>
    </source>
</reference>
<gene>
    <name evidence="2" type="ORF">D8780_12385</name>
</gene>
<dbReference type="InterPro" id="IPR006528">
    <property type="entry name" value="Phage_head_morphogenesis_dom"/>
</dbReference>
<sequence length="439" mass="49197">MAEISRGLQTPEAVTSYFDGKINRPGFSWQDVWAEEHAYAFTVAKAVDAELLGTFKSSIGRAIAESRSFDNWKHDIEGELRKLGWWRPRKVADPTGELPDRVVDFSSRRRLETIFWSNMRSARAAGQWERAQRTKAGLPFLLYVRTASAEPRPEHLAFAGIILPVDHPFWQTHFPPNGWGCKCSVRQITRREAESLLAERDGDGRPIYTDQPIDFGTRSYLNRRTGEVTEVPVGIDPGWHTNPGLSRSRTLLNKLHGEWEAVAEMEGGRPDAVRIATELWADPFLKLAPKLPGKTWLPAGVSANLAAVLDAKSPIISIEAADVAARLDRIPIGAFSKLPTVLDRGYVMADPREERMAEADRVRLVWWRENKTWWEAIIVRSATGHLRVRSFHERNGRRVIRDVLAAGGGAAELRAAGFTEAEIEKAMKGRRGEGNNPIG</sequence>
<accession>A0A3L7JEL9</accession>
<proteinExistence type="predicted"/>
<feature type="domain" description="Phage head morphogenesis" evidence="1">
    <location>
        <begin position="91"/>
        <end position="185"/>
    </location>
</feature>
<name>A0A3L7JEL9_9HYPH</name>
<dbReference type="RefSeq" id="WP_121645872.1">
    <property type="nucleotide sequence ID" value="NZ_RCWN01000001.1"/>
</dbReference>
<keyword evidence="3" id="KW-1185">Reference proteome</keyword>
<evidence type="ECO:0000313" key="3">
    <source>
        <dbReference type="Proteomes" id="UP000281094"/>
    </source>
</evidence>
<protein>
    <recommendedName>
        <fullName evidence="1">Phage head morphogenesis domain-containing protein</fullName>
    </recommendedName>
</protein>
<dbReference type="AlphaFoldDB" id="A0A3L7JEL9"/>
<evidence type="ECO:0000259" key="1">
    <source>
        <dbReference type="Pfam" id="PF04233"/>
    </source>
</evidence>
<dbReference type="EMBL" id="RCWN01000001">
    <property type="protein sequence ID" value="RLQ88904.1"/>
    <property type="molecule type" value="Genomic_DNA"/>
</dbReference>
<evidence type="ECO:0000313" key="2">
    <source>
        <dbReference type="EMBL" id="RLQ88904.1"/>
    </source>
</evidence>